<dbReference type="OrthoDB" id="9808602at2"/>
<dbReference type="Proteomes" id="UP000297839">
    <property type="component" value="Unassembled WGS sequence"/>
</dbReference>
<protein>
    <submittedName>
        <fullName evidence="4">Sugar transferase</fullName>
    </submittedName>
</protein>
<dbReference type="AlphaFoldDB" id="A0A4Z0BZU7"/>
<feature type="transmembrane region" description="Helical" evidence="2">
    <location>
        <begin position="180"/>
        <end position="197"/>
    </location>
</feature>
<keyword evidence="5" id="KW-1185">Reference proteome</keyword>
<comment type="caution">
    <text evidence="4">The sequence shown here is derived from an EMBL/GenBank/DDBJ whole genome shotgun (WGS) entry which is preliminary data.</text>
</comment>
<dbReference type="PANTHER" id="PTHR30576">
    <property type="entry name" value="COLANIC BIOSYNTHESIS UDP-GLUCOSE LIPID CARRIER TRANSFERASE"/>
    <property type="match status" value="1"/>
</dbReference>
<dbReference type="PANTHER" id="PTHR30576:SF20">
    <property type="entry name" value="QUINOVOSAMINEPHOSPHOTRANSFERAE-RELATED"/>
    <property type="match status" value="1"/>
</dbReference>
<dbReference type="Pfam" id="PF02397">
    <property type="entry name" value="Bac_transf"/>
    <property type="match status" value="1"/>
</dbReference>
<gene>
    <name evidence="4" type="ORF">EZ216_09310</name>
</gene>
<keyword evidence="2" id="KW-0472">Membrane</keyword>
<keyword evidence="4" id="KW-0808">Transferase</keyword>
<name>A0A4Z0BZU7_9BURK</name>
<dbReference type="InterPro" id="IPR003362">
    <property type="entry name" value="Bact_transf"/>
</dbReference>
<accession>A0A4Z0BZU7</accession>
<keyword evidence="2" id="KW-1133">Transmembrane helix</keyword>
<feature type="domain" description="Bacterial sugar transferase" evidence="3">
    <location>
        <begin position="3"/>
        <end position="195"/>
    </location>
</feature>
<dbReference type="GO" id="GO:0016780">
    <property type="term" value="F:phosphotransferase activity, for other substituted phosphate groups"/>
    <property type="evidence" value="ECO:0007669"/>
    <property type="project" value="TreeGrafter"/>
</dbReference>
<sequence>MQRMFDIVFSVLALLVLAPLLVPVVVVLRLTGEGEVFYRQQRVGQGGRHFGLLKFATMLKNSPSIGTGTVTVAEDPRILPVGHFLRKTKINELPQLLNILAGDMSVVGPRPLTPNEFGAYSPEVQAAVARVPPGLTGIGSVVFRDEENLLRGQRRVEFYERVIAPYKGALEQWYVARRSLAVYFQLICITAWVVLFPRSRVVWRAFPDLPPPPPELGLA</sequence>
<evidence type="ECO:0000259" key="3">
    <source>
        <dbReference type="Pfam" id="PF02397"/>
    </source>
</evidence>
<evidence type="ECO:0000256" key="1">
    <source>
        <dbReference type="ARBA" id="ARBA00006464"/>
    </source>
</evidence>
<keyword evidence="2" id="KW-0812">Transmembrane</keyword>
<organism evidence="4 5">
    <name type="scientific">Ramlibacter humi</name>
    <dbReference type="NCBI Taxonomy" id="2530451"/>
    <lineage>
        <taxon>Bacteria</taxon>
        <taxon>Pseudomonadati</taxon>
        <taxon>Pseudomonadota</taxon>
        <taxon>Betaproteobacteria</taxon>
        <taxon>Burkholderiales</taxon>
        <taxon>Comamonadaceae</taxon>
        <taxon>Ramlibacter</taxon>
    </lineage>
</organism>
<dbReference type="EMBL" id="SMLK01000002">
    <property type="protein sequence ID" value="TFZ03838.1"/>
    <property type="molecule type" value="Genomic_DNA"/>
</dbReference>
<proteinExistence type="inferred from homology"/>
<evidence type="ECO:0000313" key="5">
    <source>
        <dbReference type="Proteomes" id="UP000297839"/>
    </source>
</evidence>
<comment type="similarity">
    <text evidence="1">Belongs to the bacterial sugar transferase family.</text>
</comment>
<evidence type="ECO:0000256" key="2">
    <source>
        <dbReference type="SAM" id="Phobius"/>
    </source>
</evidence>
<evidence type="ECO:0000313" key="4">
    <source>
        <dbReference type="EMBL" id="TFZ03838.1"/>
    </source>
</evidence>
<reference evidence="4 5" key="1">
    <citation type="submission" date="2019-03" db="EMBL/GenBank/DDBJ databases">
        <title>Ramlibacter sp. 18x22-1, whole genome shotgun sequence.</title>
        <authorList>
            <person name="Zhang X."/>
            <person name="Feng G."/>
            <person name="Zhu H."/>
        </authorList>
    </citation>
    <scope>NUCLEOTIDE SEQUENCE [LARGE SCALE GENOMIC DNA]</scope>
    <source>
        <strain evidence="4 5">18x22-1</strain>
    </source>
</reference>